<keyword evidence="5" id="KW-0143">Chaperone</keyword>
<evidence type="ECO:0000313" key="8">
    <source>
        <dbReference type="Proteomes" id="UP000565262"/>
    </source>
</evidence>
<dbReference type="NCBIfam" id="TIGR00208">
    <property type="entry name" value="fliS"/>
    <property type="match status" value="1"/>
</dbReference>
<dbReference type="PANTHER" id="PTHR34773:SF1">
    <property type="entry name" value="FLAGELLAR SECRETION CHAPERONE FLIS"/>
    <property type="match status" value="1"/>
</dbReference>
<gene>
    <name evidence="7" type="primary">fliS</name>
    <name evidence="7" type="ORF">H4O21_03375</name>
</gene>
<dbReference type="AlphaFoldDB" id="A0A839IL20"/>
<keyword evidence="8" id="KW-1185">Reference proteome</keyword>
<keyword evidence="3 6" id="KW-0963">Cytoplasm</keyword>
<accession>A0A839IL20</accession>
<dbReference type="PIRSF" id="PIRSF039090">
    <property type="entry name" value="Flis"/>
    <property type="match status" value="1"/>
</dbReference>
<protein>
    <recommendedName>
        <fullName evidence="6">Flagellar secretion chaperone FliS</fullName>
    </recommendedName>
</protein>
<dbReference type="Proteomes" id="UP000565262">
    <property type="component" value="Unassembled WGS sequence"/>
</dbReference>
<organism evidence="7 8">
    <name type="scientific">Oceanospirillum sediminis</name>
    <dbReference type="NCBI Taxonomy" id="2760088"/>
    <lineage>
        <taxon>Bacteria</taxon>
        <taxon>Pseudomonadati</taxon>
        <taxon>Pseudomonadota</taxon>
        <taxon>Gammaproteobacteria</taxon>
        <taxon>Oceanospirillales</taxon>
        <taxon>Oceanospirillaceae</taxon>
        <taxon>Oceanospirillum</taxon>
    </lineage>
</organism>
<evidence type="ECO:0000256" key="5">
    <source>
        <dbReference type="ARBA" id="ARBA00023186"/>
    </source>
</evidence>
<dbReference type="CDD" id="cd16098">
    <property type="entry name" value="FliS"/>
    <property type="match status" value="1"/>
</dbReference>
<evidence type="ECO:0000256" key="4">
    <source>
        <dbReference type="ARBA" id="ARBA00022795"/>
    </source>
</evidence>
<reference evidence="7 8" key="1">
    <citation type="submission" date="2020-08" db="EMBL/GenBank/DDBJ databases">
        <title>Oceanospirillum sp. nov. isolated from marine sediment.</title>
        <authorList>
            <person name="Ji X."/>
        </authorList>
    </citation>
    <scope>NUCLEOTIDE SEQUENCE [LARGE SCALE GENOMIC DNA]</scope>
    <source>
        <strain evidence="7 8">D5</strain>
    </source>
</reference>
<keyword evidence="7" id="KW-0282">Flagellum</keyword>
<dbReference type="Gene3D" id="1.20.120.340">
    <property type="entry name" value="Flagellar protein FliS"/>
    <property type="match status" value="1"/>
</dbReference>
<dbReference type="InterPro" id="IPR003713">
    <property type="entry name" value="FliS"/>
</dbReference>
<evidence type="ECO:0000256" key="1">
    <source>
        <dbReference type="ARBA" id="ARBA00004514"/>
    </source>
</evidence>
<dbReference type="EMBL" id="JACJFM010000003">
    <property type="protein sequence ID" value="MBB1485648.1"/>
    <property type="molecule type" value="Genomic_DNA"/>
</dbReference>
<evidence type="ECO:0000256" key="6">
    <source>
        <dbReference type="PIRNR" id="PIRNR039090"/>
    </source>
</evidence>
<dbReference type="GO" id="GO:0005829">
    <property type="term" value="C:cytosol"/>
    <property type="evidence" value="ECO:0007669"/>
    <property type="project" value="UniProtKB-SubCell"/>
</dbReference>
<comment type="subcellular location">
    <subcellularLocation>
        <location evidence="1 6">Cytoplasm</location>
        <location evidence="1 6">Cytosol</location>
    </subcellularLocation>
</comment>
<dbReference type="InterPro" id="IPR036584">
    <property type="entry name" value="FliS_sf"/>
</dbReference>
<dbReference type="RefSeq" id="WP_182807437.1">
    <property type="nucleotide sequence ID" value="NZ_JACJFM010000003.1"/>
</dbReference>
<name>A0A839IL20_9GAMM</name>
<evidence type="ECO:0000256" key="2">
    <source>
        <dbReference type="ARBA" id="ARBA00008787"/>
    </source>
</evidence>
<dbReference type="GO" id="GO:0071973">
    <property type="term" value="P:bacterial-type flagellum-dependent cell motility"/>
    <property type="evidence" value="ECO:0007669"/>
    <property type="project" value="TreeGrafter"/>
</dbReference>
<comment type="similarity">
    <text evidence="2 6">Belongs to the FliS family.</text>
</comment>
<evidence type="ECO:0000256" key="3">
    <source>
        <dbReference type="ARBA" id="ARBA00022490"/>
    </source>
</evidence>
<dbReference type="GO" id="GO:0044780">
    <property type="term" value="P:bacterial-type flagellum assembly"/>
    <property type="evidence" value="ECO:0007669"/>
    <property type="project" value="InterPro"/>
</dbReference>
<proteinExistence type="inferred from homology"/>
<dbReference type="Pfam" id="PF02561">
    <property type="entry name" value="FliS"/>
    <property type="match status" value="1"/>
</dbReference>
<keyword evidence="7" id="KW-0969">Cilium</keyword>
<dbReference type="PANTHER" id="PTHR34773">
    <property type="entry name" value="FLAGELLAR SECRETION CHAPERONE FLIS"/>
    <property type="match status" value="1"/>
</dbReference>
<comment type="caution">
    <text evidence="7">The sequence shown here is derived from an EMBL/GenBank/DDBJ whole genome shotgun (WGS) entry which is preliminary data.</text>
</comment>
<dbReference type="SUPFAM" id="SSF101116">
    <property type="entry name" value="Flagellar export chaperone FliS"/>
    <property type="match status" value="1"/>
</dbReference>
<keyword evidence="7" id="KW-0966">Cell projection</keyword>
<sequence length="139" mass="15591">MRKALQQYQSVNLESDIESASPYRITQMLLEGCLRFMKQARFAIEKKDFEKKSHFISKSEAIVATLAASLDRDISPELSDNLARLYDFAIDRMISASLNMDIAALDEAIEIMTEIKTGWDAIPSDEIAKASAIRASKNV</sequence>
<keyword evidence="4 6" id="KW-1005">Bacterial flagellum biogenesis</keyword>
<evidence type="ECO:0000313" key="7">
    <source>
        <dbReference type="EMBL" id="MBB1485648.1"/>
    </source>
</evidence>